<keyword evidence="2" id="KW-0472">Membrane</keyword>
<feature type="transmembrane region" description="Helical" evidence="2">
    <location>
        <begin position="52"/>
        <end position="72"/>
    </location>
</feature>
<dbReference type="HOGENOM" id="CLU_126480_0_0_11"/>
<organism evidence="4 5">
    <name type="scientific">Streptomyces viridochromogenes (strain DSM 40736 / JCM 4977 / BCRC 1201 / Tue 494)</name>
    <dbReference type="NCBI Taxonomy" id="591159"/>
    <lineage>
        <taxon>Bacteria</taxon>
        <taxon>Bacillati</taxon>
        <taxon>Actinomycetota</taxon>
        <taxon>Actinomycetes</taxon>
        <taxon>Kitasatosporales</taxon>
        <taxon>Streptomycetaceae</taxon>
        <taxon>Streptomyces</taxon>
    </lineage>
</organism>
<protein>
    <submittedName>
        <fullName evidence="4">Integral membrane protein</fullName>
    </submittedName>
</protein>
<evidence type="ECO:0000313" key="5">
    <source>
        <dbReference type="Proteomes" id="UP000004184"/>
    </source>
</evidence>
<dbReference type="Proteomes" id="UP000004184">
    <property type="component" value="Unassembled WGS sequence"/>
</dbReference>
<feature type="region of interest" description="Disordered" evidence="1">
    <location>
        <begin position="131"/>
        <end position="173"/>
    </location>
</feature>
<gene>
    <name evidence="4" type="ORF">SSQG_03356</name>
</gene>
<evidence type="ECO:0000313" key="4">
    <source>
        <dbReference type="EMBL" id="EFL32838.1"/>
    </source>
</evidence>
<dbReference type="OrthoDB" id="7596142at2"/>
<keyword evidence="2" id="KW-1133">Transmembrane helix</keyword>
<evidence type="ECO:0000256" key="1">
    <source>
        <dbReference type="SAM" id="MobiDB-lite"/>
    </source>
</evidence>
<sequence>MSAQTYLAYDFPLLSAFWTMLWFFLWIVWFVLLFRVVLDIFRDDDLGGWAKAGWLVFCIVLPFLGVFVYVIARGRNMGRREVAQARAQQEEFQAYVKETAAGGRTSSVDELSRLSELRARGDMTDEEFRRAKELVLTGPGQAQGPGPGQAQGPDRGHDPAGHAGSPTVPSSGR</sequence>
<keyword evidence="5" id="KW-1185">Reference proteome</keyword>
<feature type="domain" description="SHOCT" evidence="3">
    <location>
        <begin position="109"/>
        <end position="135"/>
    </location>
</feature>
<dbReference type="InterPro" id="IPR018649">
    <property type="entry name" value="SHOCT"/>
</dbReference>
<name>D9XH45_STRVT</name>
<evidence type="ECO:0000256" key="2">
    <source>
        <dbReference type="SAM" id="Phobius"/>
    </source>
</evidence>
<accession>D9XH45</accession>
<proteinExistence type="predicted"/>
<reference evidence="5" key="1">
    <citation type="submission" date="2009-02" db="EMBL/GenBank/DDBJ databases">
        <title>Annotation of Streptomyces viridochromogenes strain DSM 40736.</title>
        <authorList>
            <consortium name="The Broad Institute Genome Sequencing Platform"/>
            <consortium name="Broad Institute Microbial Sequencing Center"/>
            <person name="Fischbach M."/>
            <person name="Godfrey P."/>
            <person name="Ward D."/>
            <person name="Young S."/>
            <person name="Zeng Q."/>
            <person name="Koehrsen M."/>
            <person name="Alvarado L."/>
            <person name="Berlin A.M."/>
            <person name="Bochicchio J."/>
            <person name="Borenstein D."/>
            <person name="Chapman S.B."/>
            <person name="Chen Z."/>
            <person name="Engels R."/>
            <person name="Freedman E."/>
            <person name="Gellesch M."/>
            <person name="Goldberg J."/>
            <person name="Griggs A."/>
            <person name="Gujja S."/>
            <person name="Heilman E.R."/>
            <person name="Heiman D.I."/>
            <person name="Hepburn T.A."/>
            <person name="Howarth C."/>
            <person name="Jen D."/>
            <person name="Larson L."/>
            <person name="Lewis B."/>
            <person name="Mehta T."/>
            <person name="Park D."/>
            <person name="Pearson M."/>
            <person name="Richards J."/>
            <person name="Roberts A."/>
            <person name="Saif S."/>
            <person name="Shea T.D."/>
            <person name="Shenoy N."/>
            <person name="Sisk P."/>
            <person name="Stolte C."/>
            <person name="Sykes S.N."/>
            <person name="Thomson T."/>
            <person name="Walk T."/>
            <person name="White J."/>
            <person name="Yandava C."/>
            <person name="Straight P."/>
            <person name="Clardy J."/>
            <person name="Hung D."/>
            <person name="Kolter R."/>
            <person name="Mekalanos J."/>
            <person name="Walker S."/>
            <person name="Walsh C.T."/>
            <person name="Wieland-Brown L.C."/>
            <person name="Haas B."/>
            <person name="Nusbaum C."/>
            <person name="Birren B."/>
        </authorList>
    </citation>
    <scope>NUCLEOTIDE SEQUENCE [LARGE SCALE GENOMIC DNA]</scope>
    <source>
        <strain evidence="5">DSM 40736 / JCM 4977 / BCRC 1201 / Tue 494</strain>
    </source>
</reference>
<feature type="transmembrane region" description="Helical" evidence="2">
    <location>
        <begin position="12"/>
        <end position="32"/>
    </location>
</feature>
<dbReference type="EMBL" id="GG657757">
    <property type="protein sequence ID" value="EFL32838.1"/>
    <property type="molecule type" value="Genomic_DNA"/>
</dbReference>
<evidence type="ECO:0000259" key="3">
    <source>
        <dbReference type="Pfam" id="PF09851"/>
    </source>
</evidence>
<dbReference type="STRING" id="591159.SSQG_03356"/>
<dbReference type="RefSeq" id="WP_003990950.1">
    <property type="nucleotide sequence ID" value="NZ_GG657757.1"/>
</dbReference>
<dbReference type="Pfam" id="PF09851">
    <property type="entry name" value="SHOCT"/>
    <property type="match status" value="1"/>
</dbReference>
<keyword evidence="2" id="KW-0812">Transmembrane</keyword>
<dbReference type="AlphaFoldDB" id="D9XH45"/>
<dbReference type="eggNOG" id="ENOG5033ZNP">
    <property type="taxonomic scope" value="Bacteria"/>
</dbReference>